<gene>
    <name evidence="2" type="ORF">MBESOW_P0787</name>
</gene>
<accession>A0A401IYQ5</accession>
<feature type="transmembrane region" description="Helical" evidence="1">
    <location>
        <begin position="29"/>
        <end position="48"/>
    </location>
</feature>
<protein>
    <submittedName>
        <fullName evidence="2">Uncharacterized protein</fullName>
    </submittedName>
</protein>
<reference evidence="2 3" key="1">
    <citation type="submission" date="2014-12" db="EMBL/GenBank/DDBJ databases">
        <title>Whole genome sequencing of Sphingobium xenophagum OW59.</title>
        <authorList>
            <person name="Ohta Y."/>
            <person name="Nishi S."/>
            <person name="Hatada Y."/>
        </authorList>
    </citation>
    <scope>NUCLEOTIDE SEQUENCE [LARGE SCALE GENOMIC DNA]</scope>
    <source>
        <strain evidence="2 3">OW59</strain>
    </source>
</reference>
<keyword evidence="1" id="KW-1133">Transmembrane helix</keyword>
<name>A0A401IYQ5_SPHXE</name>
<dbReference type="RefSeq" id="WP_130752009.1">
    <property type="nucleotide sequence ID" value="NZ_BBQY01000001.1"/>
</dbReference>
<sequence length="106" mass="11535">MVTVAAVKALIIFAAKKGINVFRQLSLEFFIEFAIKAAIIWFLAFLRLPPDLPQIVGSRFGQPQLLLANFHGLENITMGDVCNRDVYGTAGAAKIGRHPPSPLPSS</sequence>
<dbReference type="Proteomes" id="UP000290975">
    <property type="component" value="Unassembled WGS sequence"/>
</dbReference>
<keyword evidence="1" id="KW-0812">Transmembrane</keyword>
<dbReference type="AlphaFoldDB" id="A0A401IYQ5"/>
<keyword evidence="1" id="KW-0472">Membrane</keyword>
<evidence type="ECO:0000256" key="1">
    <source>
        <dbReference type="SAM" id="Phobius"/>
    </source>
</evidence>
<dbReference type="EMBL" id="BBQY01000001">
    <property type="protein sequence ID" value="GBH29533.1"/>
    <property type="molecule type" value="Genomic_DNA"/>
</dbReference>
<evidence type="ECO:0000313" key="2">
    <source>
        <dbReference type="EMBL" id="GBH29533.1"/>
    </source>
</evidence>
<organism evidence="2 3">
    <name type="scientific">Sphingobium xenophagum</name>
    <dbReference type="NCBI Taxonomy" id="121428"/>
    <lineage>
        <taxon>Bacteria</taxon>
        <taxon>Pseudomonadati</taxon>
        <taxon>Pseudomonadota</taxon>
        <taxon>Alphaproteobacteria</taxon>
        <taxon>Sphingomonadales</taxon>
        <taxon>Sphingomonadaceae</taxon>
        <taxon>Sphingobium</taxon>
    </lineage>
</organism>
<proteinExistence type="predicted"/>
<evidence type="ECO:0000313" key="3">
    <source>
        <dbReference type="Proteomes" id="UP000290975"/>
    </source>
</evidence>
<keyword evidence="3" id="KW-1185">Reference proteome</keyword>
<comment type="caution">
    <text evidence="2">The sequence shown here is derived from an EMBL/GenBank/DDBJ whole genome shotgun (WGS) entry which is preliminary data.</text>
</comment>